<sequence>MMAGNSRSVSSPQEEIHDNLERTVLRHLQHPWQKPYAQHSLQVFAELCELVQAHSGPIVLDSCCGVGESSRELAVMHPNALVIGLDKSAHRIDKHERAYQDQSLGNYVVRRADLNDLWRLIAKADWPISHHYILYPNPWPKKHHLQRRWHGGAAFSALLEIPGRLELRSNWKLYLEEFAFALKLAQYDSQLCAYQCEHAITPFERKYWQSGQASWQLITQIVSSDPTKD</sequence>
<dbReference type="PROSITE" id="PS51625">
    <property type="entry name" value="SAM_MT_TRMB"/>
    <property type="match status" value="1"/>
</dbReference>
<dbReference type="Proteomes" id="UP000286482">
    <property type="component" value="Unassembled WGS sequence"/>
</dbReference>
<evidence type="ECO:0000256" key="4">
    <source>
        <dbReference type="ARBA" id="ARBA00022603"/>
    </source>
</evidence>
<keyword evidence="4 8" id="KW-0489">Methyltransferase</keyword>
<dbReference type="EC" id="2.1.1.33" evidence="3"/>
<comment type="caution">
    <text evidence="8">The sequence shown here is derived from an EMBL/GenBank/DDBJ whole genome shotgun (WGS) entry which is preliminary data.</text>
</comment>
<dbReference type="OrthoDB" id="9809889at2"/>
<accession>A0A420E9C1</accession>
<dbReference type="EMBL" id="RAQO01000008">
    <property type="protein sequence ID" value="RKF15961.1"/>
    <property type="molecule type" value="Genomic_DNA"/>
</dbReference>
<keyword evidence="7" id="KW-0819">tRNA processing</keyword>
<name>A0A420E9C1_9ALTE</name>
<evidence type="ECO:0000313" key="8">
    <source>
        <dbReference type="EMBL" id="RKF15961.1"/>
    </source>
</evidence>
<evidence type="ECO:0000256" key="1">
    <source>
        <dbReference type="ARBA" id="ARBA00000142"/>
    </source>
</evidence>
<dbReference type="Pfam" id="PF02390">
    <property type="entry name" value="Methyltransf_4"/>
    <property type="match status" value="1"/>
</dbReference>
<dbReference type="AlphaFoldDB" id="A0A420E9C1"/>
<keyword evidence="9" id="KW-1185">Reference proteome</keyword>
<dbReference type="CDD" id="cd02440">
    <property type="entry name" value="AdoMet_MTases"/>
    <property type="match status" value="1"/>
</dbReference>
<reference evidence="8 9" key="1">
    <citation type="submission" date="2018-09" db="EMBL/GenBank/DDBJ databases">
        <authorList>
            <person name="Wang Z."/>
        </authorList>
    </citation>
    <scope>NUCLEOTIDE SEQUENCE [LARGE SCALE GENOMIC DNA]</scope>
    <source>
        <strain evidence="8 9">ALS 81</strain>
    </source>
</reference>
<keyword evidence="5 8" id="KW-0808">Transferase</keyword>
<dbReference type="PANTHER" id="PTHR23417">
    <property type="entry name" value="3-DEOXY-D-MANNO-OCTULOSONIC-ACID TRANSFERASE/TRNA GUANINE-N 7 - -METHYLTRANSFERASE"/>
    <property type="match status" value="1"/>
</dbReference>
<dbReference type="InterPro" id="IPR003358">
    <property type="entry name" value="tRNA_(Gua-N-7)_MeTrfase_Trmb"/>
</dbReference>
<protein>
    <recommendedName>
        <fullName evidence="3">tRNA (guanine(46)-N(7))-methyltransferase</fullName>
        <ecNumber evidence="3">2.1.1.33</ecNumber>
    </recommendedName>
</protein>
<organism evidence="8 9">
    <name type="scientific">Alginatibacterium sediminis</name>
    <dbReference type="NCBI Taxonomy" id="2164068"/>
    <lineage>
        <taxon>Bacteria</taxon>
        <taxon>Pseudomonadati</taxon>
        <taxon>Pseudomonadota</taxon>
        <taxon>Gammaproteobacteria</taxon>
        <taxon>Alteromonadales</taxon>
        <taxon>Alteromonadaceae</taxon>
        <taxon>Alginatibacterium</taxon>
    </lineage>
</organism>
<gene>
    <name evidence="8" type="ORF">DBZ36_15935</name>
</gene>
<evidence type="ECO:0000256" key="7">
    <source>
        <dbReference type="ARBA" id="ARBA00022694"/>
    </source>
</evidence>
<dbReference type="PANTHER" id="PTHR23417:SF14">
    <property type="entry name" value="PENTACOTRIPEPTIDE-REPEAT REGION OF PRORP DOMAIN-CONTAINING PROTEIN"/>
    <property type="match status" value="1"/>
</dbReference>
<evidence type="ECO:0000313" key="9">
    <source>
        <dbReference type="Proteomes" id="UP000286482"/>
    </source>
</evidence>
<comment type="catalytic activity">
    <reaction evidence="1">
        <text>guanosine(46) in tRNA + S-adenosyl-L-methionine = N(7)-methylguanosine(46) in tRNA + S-adenosyl-L-homocysteine</text>
        <dbReference type="Rhea" id="RHEA:42708"/>
        <dbReference type="Rhea" id="RHEA-COMP:10188"/>
        <dbReference type="Rhea" id="RHEA-COMP:10189"/>
        <dbReference type="ChEBI" id="CHEBI:57856"/>
        <dbReference type="ChEBI" id="CHEBI:59789"/>
        <dbReference type="ChEBI" id="CHEBI:74269"/>
        <dbReference type="ChEBI" id="CHEBI:74480"/>
        <dbReference type="EC" id="2.1.1.33"/>
    </reaction>
</comment>
<dbReference type="GO" id="GO:0043527">
    <property type="term" value="C:tRNA methyltransferase complex"/>
    <property type="evidence" value="ECO:0007669"/>
    <property type="project" value="TreeGrafter"/>
</dbReference>
<evidence type="ECO:0000256" key="6">
    <source>
        <dbReference type="ARBA" id="ARBA00022691"/>
    </source>
</evidence>
<evidence type="ECO:0000256" key="3">
    <source>
        <dbReference type="ARBA" id="ARBA00011977"/>
    </source>
</evidence>
<proteinExistence type="predicted"/>
<evidence type="ECO:0000256" key="2">
    <source>
        <dbReference type="ARBA" id="ARBA00003015"/>
    </source>
</evidence>
<evidence type="ECO:0000256" key="5">
    <source>
        <dbReference type="ARBA" id="ARBA00022679"/>
    </source>
</evidence>
<keyword evidence="6" id="KW-0949">S-adenosyl-L-methionine</keyword>
<dbReference type="SUPFAM" id="SSF53335">
    <property type="entry name" value="S-adenosyl-L-methionine-dependent methyltransferases"/>
    <property type="match status" value="1"/>
</dbReference>
<dbReference type="InterPro" id="IPR029063">
    <property type="entry name" value="SAM-dependent_MTases_sf"/>
</dbReference>
<dbReference type="Gene3D" id="3.40.50.150">
    <property type="entry name" value="Vaccinia Virus protein VP39"/>
    <property type="match status" value="1"/>
</dbReference>
<comment type="function">
    <text evidence="2">Catalyzes the formation of N(7)-methylguanine at position 46 (m7G46) in tRNA.</text>
</comment>
<dbReference type="GO" id="GO:0008176">
    <property type="term" value="F:tRNA (guanine(46)-N7)-methyltransferase activity"/>
    <property type="evidence" value="ECO:0007669"/>
    <property type="project" value="UniProtKB-EC"/>
</dbReference>